<dbReference type="CDD" id="cd01949">
    <property type="entry name" value="GGDEF"/>
    <property type="match status" value="1"/>
</dbReference>
<dbReference type="SMART" id="SM00052">
    <property type="entry name" value="EAL"/>
    <property type="match status" value="1"/>
</dbReference>
<gene>
    <name evidence="5" type="ORF">MNB_SM-7-49</name>
</gene>
<keyword evidence="1" id="KW-0175">Coiled coil</keyword>
<feature type="domain" description="EAL" evidence="3">
    <location>
        <begin position="452"/>
        <end position="694"/>
    </location>
</feature>
<dbReference type="Pfam" id="PF00990">
    <property type="entry name" value="GGDEF"/>
    <property type="match status" value="1"/>
</dbReference>
<dbReference type="PANTHER" id="PTHR33121">
    <property type="entry name" value="CYCLIC DI-GMP PHOSPHODIESTERASE PDEF"/>
    <property type="match status" value="1"/>
</dbReference>
<dbReference type="SUPFAM" id="SSF55073">
    <property type="entry name" value="Nucleotide cyclase"/>
    <property type="match status" value="1"/>
</dbReference>
<dbReference type="AlphaFoldDB" id="A0A1W1BHS4"/>
<feature type="domain" description="GGDEF" evidence="4">
    <location>
        <begin position="312"/>
        <end position="441"/>
    </location>
</feature>
<dbReference type="InterPro" id="IPR001633">
    <property type="entry name" value="EAL_dom"/>
</dbReference>
<protein>
    <submittedName>
        <fullName evidence="5">Diguanylate cyclase/phosphodiesterase (GGDEF &amp; EAL domains) with PAS/PAC sensor(S)</fullName>
    </submittedName>
</protein>
<dbReference type="Gene3D" id="3.30.70.270">
    <property type="match status" value="1"/>
</dbReference>
<dbReference type="InterPro" id="IPR050706">
    <property type="entry name" value="Cyclic-di-GMP_PDE-like"/>
</dbReference>
<accession>A0A1W1BHS4</accession>
<dbReference type="PANTHER" id="PTHR33121:SF70">
    <property type="entry name" value="SIGNALING PROTEIN YKOW"/>
    <property type="match status" value="1"/>
</dbReference>
<feature type="coiled-coil region" evidence="1">
    <location>
        <begin position="71"/>
        <end position="119"/>
    </location>
</feature>
<dbReference type="GO" id="GO:0071111">
    <property type="term" value="F:cyclic-guanylate-specific phosphodiesterase activity"/>
    <property type="evidence" value="ECO:0007669"/>
    <property type="project" value="InterPro"/>
</dbReference>
<evidence type="ECO:0000259" key="3">
    <source>
        <dbReference type="PROSITE" id="PS50883"/>
    </source>
</evidence>
<dbReference type="InterPro" id="IPR035919">
    <property type="entry name" value="EAL_sf"/>
</dbReference>
<dbReference type="Gene3D" id="3.20.20.450">
    <property type="entry name" value="EAL domain"/>
    <property type="match status" value="1"/>
</dbReference>
<dbReference type="InterPro" id="IPR029787">
    <property type="entry name" value="Nucleotide_cyclase"/>
</dbReference>
<feature type="transmembrane region" description="Helical" evidence="2">
    <location>
        <begin position="246"/>
        <end position="270"/>
    </location>
</feature>
<dbReference type="InterPro" id="IPR043128">
    <property type="entry name" value="Rev_trsase/Diguanyl_cyclase"/>
</dbReference>
<dbReference type="Pfam" id="PF00563">
    <property type="entry name" value="EAL"/>
    <property type="match status" value="1"/>
</dbReference>
<dbReference type="SMART" id="SM00267">
    <property type="entry name" value="GGDEF"/>
    <property type="match status" value="1"/>
</dbReference>
<dbReference type="CDD" id="cd01948">
    <property type="entry name" value="EAL"/>
    <property type="match status" value="1"/>
</dbReference>
<evidence type="ECO:0000256" key="1">
    <source>
        <dbReference type="SAM" id="Coils"/>
    </source>
</evidence>
<dbReference type="InterPro" id="IPR000160">
    <property type="entry name" value="GGDEF_dom"/>
</dbReference>
<keyword evidence="2" id="KW-0472">Membrane</keyword>
<evidence type="ECO:0000313" key="5">
    <source>
        <dbReference type="EMBL" id="SFV53035.1"/>
    </source>
</evidence>
<dbReference type="PROSITE" id="PS50883">
    <property type="entry name" value="EAL"/>
    <property type="match status" value="1"/>
</dbReference>
<dbReference type="InterPro" id="IPR045812">
    <property type="entry name" value="DAHL"/>
</dbReference>
<dbReference type="SUPFAM" id="SSF141868">
    <property type="entry name" value="EAL domain-like"/>
    <property type="match status" value="1"/>
</dbReference>
<organism evidence="5">
    <name type="scientific">hydrothermal vent metagenome</name>
    <dbReference type="NCBI Taxonomy" id="652676"/>
    <lineage>
        <taxon>unclassified sequences</taxon>
        <taxon>metagenomes</taxon>
        <taxon>ecological metagenomes</taxon>
    </lineage>
</organism>
<name>A0A1W1BHS4_9ZZZZ</name>
<evidence type="ECO:0000256" key="2">
    <source>
        <dbReference type="SAM" id="Phobius"/>
    </source>
</evidence>
<feature type="transmembrane region" description="Helical" evidence="2">
    <location>
        <begin position="12"/>
        <end position="30"/>
    </location>
</feature>
<dbReference type="Pfam" id="PF19443">
    <property type="entry name" value="DAHL"/>
    <property type="match status" value="1"/>
</dbReference>
<evidence type="ECO:0000259" key="4">
    <source>
        <dbReference type="PROSITE" id="PS50887"/>
    </source>
</evidence>
<proteinExistence type="predicted"/>
<reference evidence="5" key="1">
    <citation type="submission" date="2016-10" db="EMBL/GenBank/DDBJ databases">
        <authorList>
            <person name="de Groot N.N."/>
        </authorList>
    </citation>
    <scope>NUCLEOTIDE SEQUENCE</scope>
</reference>
<keyword evidence="2" id="KW-1133">Transmembrane helix</keyword>
<sequence length="694" mass="81480">MIDSFKRNLSFIFIIFIGLSTIASFAIFYAKQKHFSFTQKEFLLRLDSLEIDAYKLKFAVLQNYIYTYNNNDHIAIQLNKLENDYKQLTKSDILLNRNYNILQKEIELLKNEIEQTFHLVEHYLMYNASIKNSLLFLTNYQNQFIQWHKPKLQQQSLEILQSFFFAKRISDLSYITNKNYKLKNDPNYPKKLQKIIDLFNLHTTYIAKHLPKLLEFKQKIENNSIISLVESIKRKFKRVTLKDITILNRFTLILLMIFSATFLYLIIILIRYKKEHTSLLKTTNSLQYSLTHDILTGLKNRNAFEKEKNSISSPLIILINIDRFKDINDVFGTQVGDTLLKQIASIIQKEVALHKKYIDTYRIGGDEFCLLYNMLDTKEAFYIANKIEKLISHTNFHIDYNELNVSVTISISDKTPLLENADLALKFIKQQRTQKIIIYNKELKLHQQAKNNIETIKMVKQALKEDRVVPFFQPIVNLKTGEVEKFEALVRIVKDDQVISPYHFLNIARRTHLYFEITYTMLKKSFQIATQYPKYRFSINLSIADIDNDEFVKSLFSLFQNNLSVANQIDIELLETEELYDIQKVQSFINQLHSFGSLVLIDDFGSGYSNFAYFADLEIDIIKIDGSIIQEITTNKRKLHMLKSIVMFAKSMNLKIVAEFVDNKDIVTILKELDIDFAQGYLYSPPTKKPITIL</sequence>
<keyword evidence="2" id="KW-0812">Transmembrane</keyword>
<dbReference type="EMBL" id="FPHB01000021">
    <property type="protein sequence ID" value="SFV53035.1"/>
    <property type="molecule type" value="Genomic_DNA"/>
</dbReference>
<dbReference type="PROSITE" id="PS50887">
    <property type="entry name" value="GGDEF"/>
    <property type="match status" value="1"/>
</dbReference>
<dbReference type="NCBIfam" id="TIGR00254">
    <property type="entry name" value="GGDEF"/>
    <property type="match status" value="1"/>
</dbReference>